<dbReference type="GeneID" id="17286970"/>
<feature type="transmembrane region" description="Helical" evidence="5">
    <location>
        <begin position="20"/>
        <end position="40"/>
    </location>
</feature>
<protein>
    <recommendedName>
        <fullName evidence="8">Nucleotide-sugar transporter</fullName>
    </recommendedName>
</protein>
<evidence type="ECO:0000313" key="7">
    <source>
        <dbReference type="Proteomes" id="UP000013827"/>
    </source>
</evidence>
<dbReference type="GO" id="GO:0000139">
    <property type="term" value="C:Golgi membrane"/>
    <property type="evidence" value="ECO:0007669"/>
    <property type="project" value="InterPro"/>
</dbReference>
<dbReference type="AlphaFoldDB" id="A0A0D3L115"/>
<evidence type="ECO:0000256" key="2">
    <source>
        <dbReference type="ARBA" id="ARBA00022692"/>
    </source>
</evidence>
<evidence type="ECO:0000256" key="5">
    <source>
        <dbReference type="SAM" id="Phobius"/>
    </source>
</evidence>
<evidence type="ECO:0000256" key="3">
    <source>
        <dbReference type="ARBA" id="ARBA00022989"/>
    </source>
</evidence>
<feature type="transmembrane region" description="Helical" evidence="5">
    <location>
        <begin position="325"/>
        <end position="344"/>
    </location>
</feature>
<reference evidence="6" key="2">
    <citation type="submission" date="2024-10" db="UniProtKB">
        <authorList>
            <consortium name="EnsemblProtists"/>
        </authorList>
    </citation>
    <scope>IDENTIFICATION</scope>
</reference>
<organism evidence="6 7">
    <name type="scientific">Emiliania huxleyi (strain CCMP1516)</name>
    <dbReference type="NCBI Taxonomy" id="280463"/>
    <lineage>
        <taxon>Eukaryota</taxon>
        <taxon>Haptista</taxon>
        <taxon>Haptophyta</taxon>
        <taxon>Prymnesiophyceae</taxon>
        <taxon>Isochrysidales</taxon>
        <taxon>Noelaerhabdaceae</taxon>
        <taxon>Emiliania</taxon>
    </lineage>
</organism>
<sequence length="422" mass="43800">MAATASPDVAKPRRFVGLPIAWVVLTLLVVQNSATALMVASSRRPAADGAPLYLGSAAVFLSECLKLPLCLALIAREEGGVRPMLAAVRRCLLRVGDTAKMAVPALCYLLQNRLLFVSLSRLSADEPPARSPLEDGPLWSQSKTLFTALFFVRLLGQRLEPAQWLALLLLSLGVCTVQLGEAAGSAPPAGGCGRESSPSRSFLTLTLILILIPTCCLHRDHNPNLELQLAIPVPIPQVLKEAAPPPGASTSAPPPPPPPSLWMRNVQLGLFSIPQAALLLLADRSAIVARGPLQGFSPLVWAVVASTAFGGLLVAAVVKHADNIVKMYAAACAIVLTCAVTSIVTASPPSALFLSGMALVLGSLLLYNQPVATARTAAAAAAAAAATAPSTRTEPESDELDAVANDPTSDELACSVVSTSCL</sequence>
<name>A0A0D3L115_EMIH1</name>
<evidence type="ECO:0000256" key="4">
    <source>
        <dbReference type="ARBA" id="ARBA00023136"/>
    </source>
</evidence>
<keyword evidence="2 5" id="KW-0812">Transmembrane</keyword>
<dbReference type="KEGG" id="ehx:EMIHUDRAFT_94935"/>
<keyword evidence="3 5" id="KW-1133">Transmembrane helix</keyword>
<dbReference type="Pfam" id="PF04142">
    <property type="entry name" value="Nuc_sug_transp"/>
    <property type="match status" value="2"/>
</dbReference>
<dbReference type="GO" id="GO:0015165">
    <property type="term" value="F:pyrimidine nucleotide-sugar transmembrane transporter activity"/>
    <property type="evidence" value="ECO:0007669"/>
    <property type="project" value="InterPro"/>
</dbReference>
<proteinExistence type="predicted"/>
<evidence type="ECO:0000256" key="1">
    <source>
        <dbReference type="ARBA" id="ARBA00004141"/>
    </source>
</evidence>
<dbReference type="InterPro" id="IPR007271">
    <property type="entry name" value="Nuc_sug_transpt"/>
</dbReference>
<dbReference type="SUPFAM" id="SSF103481">
    <property type="entry name" value="Multidrug resistance efflux transporter EmrE"/>
    <property type="match status" value="1"/>
</dbReference>
<dbReference type="Proteomes" id="UP000013827">
    <property type="component" value="Unassembled WGS sequence"/>
</dbReference>
<dbReference type="PaxDb" id="2903-EOD41700"/>
<dbReference type="OMA" id="SSWPMAV"/>
<dbReference type="EnsemblProtists" id="EOD41700">
    <property type="protein sequence ID" value="EOD41700"/>
    <property type="gene ID" value="EMIHUDRAFT_94935"/>
</dbReference>
<reference evidence="7" key="1">
    <citation type="journal article" date="2013" name="Nature">
        <title>Pan genome of the phytoplankton Emiliania underpins its global distribution.</title>
        <authorList>
            <person name="Read B.A."/>
            <person name="Kegel J."/>
            <person name="Klute M.J."/>
            <person name="Kuo A."/>
            <person name="Lefebvre S.C."/>
            <person name="Maumus F."/>
            <person name="Mayer C."/>
            <person name="Miller J."/>
            <person name="Monier A."/>
            <person name="Salamov A."/>
            <person name="Young J."/>
            <person name="Aguilar M."/>
            <person name="Claverie J.M."/>
            <person name="Frickenhaus S."/>
            <person name="Gonzalez K."/>
            <person name="Herman E.K."/>
            <person name="Lin Y.C."/>
            <person name="Napier J."/>
            <person name="Ogata H."/>
            <person name="Sarno A.F."/>
            <person name="Shmutz J."/>
            <person name="Schroeder D."/>
            <person name="de Vargas C."/>
            <person name="Verret F."/>
            <person name="von Dassow P."/>
            <person name="Valentin K."/>
            <person name="Van de Peer Y."/>
            <person name="Wheeler G."/>
            <person name="Dacks J.B."/>
            <person name="Delwiche C.F."/>
            <person name="Dyhrman S.T."/>
            <person name="Glockner G."/>
            <person name="John U."/>
            <person name="Richards T."/>
            <person name="Worden A.Z."/>
            <person name="Zhang X."/>
            <person name="Grigoriev I.V."/>
            <person name="Allen A.E."/>
            <person name="Bidle K."/>
            <person name="Borodovsky M."/>
            <person name="Bowler C."/>
            <person name="Brownlee C."/>
            <person name="Cock J.M."/>
            <person name="Elias M."/>
            <person name="Gladyshev V.N."/>
            <person name="Groth M."/>
            <person name="Guda C."/>
            <person name="Hadaegh A."/>
            <person name="Iglesias-Rodriguez M.D."/>
            <person name="Jenkins J."/>
            <person name="Jones B.M."/>
            <person name="Lawson T."/>
            <person name="Leese F."/>
            <person name="Lindquist E."/>
            <person name="Lobanov A."/>
            <person name="Lomsadze A."/>
            <person name="Malik S.B."/>
            <person name="Marsh M.E."/>
            <person name="Mackinder L."/>
            <person name="Mock T."/>
            <person name="Mueller-Roeber B."/>
            <person name="Pagarete A."/>
            <person name="Parker M."/>
            <person name="Probert I."/>
            <person name="Quesneville H."/>
            <person name="Raines C."/>
            <person name="Rensing S.A."/>
            <person name="Riano-Pachon D.M."/>
            <person name="Richier S."/>
            <person name="Rokitta S."/>
            <person name="Shiraiwa Y."/>
            <person name="Soanes D.M."/>
            <person name="van der Giezen M."/>
            <person name="Wahlund T.M."/>
            <person name="Williams B."/>
            <person name="Wilson W."/>
            <person name="Wolfe G."/>
            <person name="Wurch L.L."/>
        </authorList>
    </citation>
    <scope>NUCLEOTIDE SEQUENCE</scope>
</reference>
<dbReference type="PANTHER" id="PTHR10231">
    <property type="entry name" value="NUCLEOTIDE-SUGAR TRANSMEMBRANE TRANSPORTER"/>
    <property type="match status" value="1"/>
</dbReference>
<dbReference type="HOGENOM" id="CLU_024645_1_3_1"/>
<dbReference type="eggNOG" id="KOG2234">
    <property type="taxonomic scope" value="Eukaryota"/>
</dbReference>
<dbReference type="RefSeq" id="XP_005794129.1">
    <property type="nucleotide sequence ID" value="XM_005794072.1"/>
</dbReference>
<accession>A0A0D3L115</accession>
<dbReference type="STRING" id="2903.R1FRD5"/>
<feature type="transmembrane region" description="Helical" evidence="5">
    <location>
        <begin position="299"/>
        <end position="318"/>
    </location>
</feature>
<keyword evidence="7" id="KW-1185">Reference proteome</keyword>
<keyword evidence="4 5" id="KW-0472">Membrane</keyword>
<evidence type="ECO:0000313" key="6">
    <source>
        <dbReference type="EnsemblProtists" id="EOD41700"/>
    </source>
</evidence>
<comment type="subcellular location">
    <subcellularLocation>
        <location evidence="1">Membrane</location>
        <topology evidence="1">Multi-pass membrane protein</topology>
    </subcellularLocation>
</comment>
<dbReference type="InterPro" id="IPR037185">
    <property type="entry name" value="EmrE-like"/>
</dbReference>
<feature type="transmembrane region" description="Helical" evidence="5">
    <location>
        <begin position="350"/>
        <end position="367"/>
    </location>
</feature>
<evidence type="ECO:0008006" key="8">
    <source>
        <dbReference type="Google" id="ProtNLM"/>
    </source>
</evidence>